<organism evidence="2 3">
    <name type="scientific">Eumeta variegata</name>
    <name type="common">Bagworm moth</name>
    <name type="synonym">Eumeta japonica</name>
    <dbReference type="NCBI Taxonomy" id="151549"/>
    <lineage>
        <taxon>Eukaryota</taxon>
        <taxon>Metazoa</taxon>
        <taxon>Ecdysozoa</taxon>
        <taxon>Arthropoda</taxon>
        <taxon>Hexapoda</taxon>
        <taxon>Insecta</taxon>
        <taxon>Pterygota</taxon>
        <taxon>Neoptera</taxon>
        <taxon>Endopterygota</taxon>
        <taxon>Lepidoptera</taxon>
        <taxon>Glossata</taxon>
        <taxon>Ditrysia</taxon>
        <taxon>Tineoidea</taxon>
        <taxon>Psychidae</taxon>
        <taxon>Oiketicinae</taxon>
        <taxon>Eumeta</taxon>
    </lineage>
</organism>
<proteinExistence type="predicted"/>
<gene>
    <name evidence="2" type="ORF">EVAR_17230_1</name>
</gene>
<dbReference type="Proteomes" id="UP000299102">
    <property type="component" value="Unassembled WGS sequence"/>
</dbReference>
<feature type="region of interest" description="Disordered" evidence="1">
    <location>
        <begin position="19"/>
        <end position="79"/>
    </location>
</feature>
<comment type="caution">
    <text evidence="2">The sequence shown here is derived from an EMBL/GenBank/DDBJ whole genome shotgun (WGS) entry which is preliminary data.</text>
</comment>
<keyword evidence="3" id="KW-1185">Reference proteome</keyword>
<evidence type="ECO:0000256" key="1">
    <source>
        <dbReference type="SAM" id="MobiDB-lite"/>
    </source>
</evidence>
<reference evidence="2 3" key="1">
    <citation type="journal article" date="2019" name="Commun. Biol.">
        <title>The bagworm genome reveals a unique fibroin gene that provides high tensile strength.</title>
        <authorList>
            <person name="Kono N."/>
            <person name="Nakamura H."/>
            <person name="Ohtoshi R."/>
            <person name="Tomita M."/>
            <person name="Numata K."/>
            <person name="Arakawa K."/>
        </authorList>
    </citation>
    <scope>NUCLEOTIDE SEQUENCE [LARGE SCALE GENOMIC DNA]</scope>
</reference>
<dbReference type="AlphaFoldDB" id="A0A4C1UAF8"/>
<dbReference type="EMBL" id="BGZK01000144">
    <property type="protein sequence ID" value="GBP22876.1"/>
    <property type="molecule type" value="Genomic_DNA"/>
</dbReference>
<accession>A0A4C1UAF8</accession>
<sequence>MVPGRDYPESYLTGCVVPEAGGAPDTLVNQNGAGRRAVSKYKAGRRAESRPGGEIETANGTEVDSLRKRNCRQKASEIS</sequence>
<name>A0A4C1UAF8_EUMVA</name>
<protein>
    <submittedName>
        <fullName evidence="2">Uncharacterized protein</fullName>
    </submittedName>
</protein>
<evidence type="ECO:0000313" key="2">
    <source>
        <dbReference type="EMBL" id="GBP22876.1"/>
    </source>
</evidence>
<evidence type="ECO:0000313" key="3">
    <source>
        <dbReference type="Proteomes" id="UP000299102"/>
    </source>
</evidence>